<proteinExistence type="inferred from homology"/>
<evidence type="ECO:0000256" key="4">
    <source>
        <dbReference type="ARBA" id="ARBA00022692"/>
    </source>
</evidence>
<comment type="subcellular location">
    <subcellularLocation>
        <location evidence="1 10">Cell outer membrane</location>
        <topology evidence="1 10">Multi-pass membrane protein</topology>
    </subcellularLocation>
</comment>
<evidence type="ECO:0000256" key="2">
    <source>
        <dbReference type="ARBA" id="ARBA00022448"/>
    </source>
</evidence>
<keyword evidence="5" id="KW-0732">Signal</keyword>
<evidence type="ECO:0000256" key="10">
    <source>
        <dbReference type="PROSITE-ProRule" id="PRU01360"/>
    </source>
</evidence>
<dbReference type="GO" id="GO:0009279">
    <property type="term" value="C:cell outer membrane"/>
    <property type="evidence" value="ECO:0007669"/>
    <property type="project" value="UniProtKB-SubCell"/>
</dbReference>
<evidence type="ECO:0000313" key="16">
    <source>
        <dbReference type="Proteomes" id="UP000245086"/>
    </source>
</evidence>
<keyword evidence="8 10" id="KW-0472">Membrane</keyword>
<feature type="short sequence motif" description="TonB box" evidence="11">
    <location>
        <begin position="72"/>
        <end position="78"/>
    </location>
</feature>
<dbReference type="InterPro" id="IPR036942">
    <property type="entry name" value="Beta-barrel_TonB_sf"/>
</dbReference>
<dbReference type="OrthoDB" id="9796221at2"/>
<evidence type="ECO:0000256" key="5">
    <source>
        <dbReference type="ARBA" id="ARBA00022729"/>
    </source>
</evidence>
<evidence type="ECO:0000256" key="7">
    <source>
        <dbReference type="ARBA" id="ARBA00023077"/>
    </source>
</evidence>
<keyword evidence="2 10" id="KW-0813">Transport</keyword>
<feature type="domain" description="TonB-dependent receptor-like beta-barrel" evidence="13">
    <location>
        <begin position="305"/>
        <end position="655"/>
    </location>
</feature>
<keyword evidence="7 11" id="KW-0798">TonB box</keyword>
<dbReference type="PANTHER" id="PTHR30069">
    <property type="entry name" value="TONB-DEPENDENT OUTER MEMBRANE RECEPTOR"/>
    <property type="match status" value="1"/>
</dbReference>
<dbReference type="PROSITE" id="PS00430">
    <property type="entry name" value="TONB_DEPENDENT_REC_1"/>
    <property type="match status" value="1"/>
</dbReference>
<sequence length="682" mass="73375">MQRLQDVGSMVRARHFCMQGGWSWASRPKTLMTRCFCYSAKPFLVPVGMLLSAALAIPPAHAETAPDKSVETVVVTATRTPTPISRVGASVTVIDGPAITRAQSIPVIDLLRDVPGIGFARTGGVGSLTTVRVRGAESDQTVLLIDGVKLNDPSTPGGGFNFANLVVGNLNRIEVLRGPQSVLYGSQAIGGVVQIITQSGDVPFAASATLEGGDLKSRRIMGSVRGQVGDLSYQLAAGQFDTDGVSSAASGTERDGYRNQLAQTRLTYALTDRVEMEGRVYWSKSKVGIDGFPAPAFVLADTAEQTETDELIVYAGTNLSMLDGRSRTRIGLSETRTDRTNLNPSLRVPTTFDGSSTNRRIELQSSLDVTPQFQLVGGAEMERGRLRTASPSVTNPNPVPLRASNDLSALYLQGQASPTSWLTATLGVRWSDHDSFGEAWNTRATLAASLNGGDTIVRLAVADGFKAPTPFQLFSNFGNSRLQPEEARSAEIGLEQAWFDRRLVGSITYFKRDTTNQIDFVSCFGNAAAICVGRPSGTYDNIAKTQADGTEVTLEARPNRHLNLSAGFATLDARNKVAATAAFNKQLPRRAKQTGFATLGYVFDFGLDVSATYSHVGDSFNNATNTVVIGGYDLITVRASQKINAHWTLFGRVENARDEIYQTVTGYGSPRRQTWVGLRATF</sequence>
<dbReference type="PANTHER" id="PTHR30069:SF53">
    <property type="entry name" value="COLICIN I RECEPTOR-RELATED"/>
    <property type="match status" value="1"/>
</dbReference>
<keyword evidence="3 10" id="KW-1134">Transmembrane beta strand</keyword>
<keyword evidence="6" id="KW-0406">Ion transport</keyword>
<evidence type="ECO:0000259" key="14">
    <source>
        <dbReference type="Pfam" id="PF07715"/>
    </source>
</evidence>
<evidence type="ECO:0000256" key="12">
    <source>
        <dbReference type="RuleBase" id="RU003357"/>
    </source>
</evidence>
<dbReference type="InterPro" id="IPR000531">
    <property type="entry name" value="Beta-barrel_TonB"/>
</dbReference>
<keyword evidence="16" id="KW-1185">Reference proteome</keyword>
<gene>
    <name evidence="15" type="primary">btuB_5</name>
    <name evidence="15" type="ORF">PbB2_01863</name>
</gene>
<dbReference type="Pfam" id="PF00593">
    <property type="entry name" value="TonB_dep_Rec_b-barrel"/>
    <property type="match status" value="1"/>
</dbReference>
<name>A0A2P2EAU7_9PROT</name>
<keyword evidence="9 10" id="KW-0998">Cell outer membrane</keyword>
<protein>
    <submittedName>
        <fullName evidence="15">Vitamin B12 transporter BtuB</fullName>
    </submittedName>
</protein>
<evidence type="ECO:0000256" key="1">
    <source>
        <dbReference type="ARBA" id="ARBA00004571"/>
    </source>
</evidence>
<evidence type="ECO:0000256" key="8">
    <source>
        <dbReference type="ARBA" id="ARBA00023136"/>
    </source>
</evidence>
<organism evidence="15 16">
    <name type="scientific">Candidatus Phycosocius bacilliformis</name>
    <dbReference type="NCBI Taxonomy" id="1445552"/>
    <lineage>
        <taxon>Bacteria</taxon>
        <taxon>Pseudomonadati</taxon>
        <taxon>Pseudomonadota</taxon>
        <taxon>Alphaproteobacteria</taxon>
        <taxon>Caulobacterales</taxon>
        <taxon>Caulobacterales incertae sedis</taxon>
        <taxon>Candidatus Phycosocius</taxon>
    </lineage>
</organism>
<keyword evidence="4 10" id="KW-0812">Transmembrane</keyword>
<reference evidence="15 16" key="1">
    <citation type="journal article" date="2018" name="Genome Announc.">
        <title>Draft Genome Sequence of "Candidatus Phycosocius bacilliformis," an Alphaproteobacterial Ectosymbiont of the Hydrocarbon-Producing Green Alga Botryococcus braunii.</title>
        <authorList>
            <person name="Tanabe Y."/>
            <person name="Yamaguchi H."/>
            <person name="Watanabe M.M."/>
        </authorList>
    </citation>
    <scope>NUCLEOTIDE SEQUENCE [LARGE SCALE GENOMIC DNA]</scope>
    <source>
        <strain evidence="15 16">BOTRYCO-2</strain>
    </source>
</reference>
<dbReference type="GO" id="GO:0006811">
    <property type="term" value="P:monoatomic ion transport"/>
    <property type="evidence" value="ECO:0007669"/>
    <property type="project" value="UniProtKB-KW"/>
</dbReference>
<dbReference type="GO" id="GO:0015889">
    <property type="term" value="P:cobalamin transport"/>
    <property type="evidence" value="ECO:0007669"/>
    <property type="project" value="TreeGrafter"/>
</dbReference>
<accession>A0A2P2EAU7</accession>
<evidence type="ECO:0000256" key="6">
    <source>
        <dbReference type="ARBA" id="ARBA00023065"/>
    </source>
</evidence>
<comment type="caution">
    <text evidence="15">The sequence shown here is derived from an EMBL/GenBank/DDBJ whole genome shotgun (WGS) entry which is preliminary data.</text>
</comment>
<dbReference type="Gene3D" id="2.40.170.20">
    <property type="entry name" value="TonB-dependent receptor, beta-barrel domain"/>
    <property type="match status" value="1"/>
</dbReference>
<dbReference type="InterPro" id="IPR037066">
    <property type="entry name" value="Plug_dom_sf"/>
</dbReference>
<dbReference type="Gene3D" id="2.170.130.10">
    <property type="entry name" value="TonB-dependent receptor, plug domain"/>
    <property type="match status" value="1"/>
</dbReference>
<feature type="domain" description="TonB-dependent receptor plug" evidence="14">
    <location>
        <begin position="85"/>
        <end position="192"/>
    </location>
</feature>
<dbReference type="InterPro" id="IPR010916">
    <property type="entry name" value="TonB_box_CS"/>
</dbReference>
<dbReference type="AlphaFoldDB" id="A0A2P2EAU7"/>
<dbReference type="EMBL" id="BFBR01000005">
    <property type="protein sequence ID" value="GBF58191.1"/>
    <property type="molecule type" value="Genomic_DNA"/>
</dbReference>
<dbReference type="SUPFAM" id="SSF56935">
    <property type="entry name" value="Porins"/>
    <property type="match status" value="1"/>
</dbReference>
<comment type="similarity">
    <text evidence="10 12">Belongs to the TonB-dependent receptor family.</text>
</comment>
<dbReference type="Proteomes" id="UP000245086">
    <property type="component" value="Unassembled WGS sequence"/>
</dbReference>
<dbReference type="Pfam" id="PF07715">
    <property type="entry name" value="Plug"/>
    <property type="match status" value="1"/>
</dbReference>
<dbReference type="CDD" id="cd01347">
    <property type="entry name" value="ligand_gated_channel"/>
    <property type="match status" value="1"/>
</dbReference>
<evidence type="ECO:0000256" key="9">
    <source>
        <dbReference type="ARBA" id="ARBA00023237"/>
    </source>
</evidence>
<dbReference type="InterPro" id="IPR012910">
    <property type="entry name" value="Plug_dom"/>
</dbReference>
<evidence type="ECO:0000313" key="15">
    <source>
        <dbReference type="EMBL" id="GBF58191.1"/>
    </source>
</evidence>
<evidence type="ECO:0000259" key="13">
    <source>
        <dbReference type="Pfam" id="PF00593"/>
    </source>
</evidence>
<evidence type="ECO:0000256" key="11">
    <source>
        <dbReference type="PROSITE-ProRule" id="PRU10143"/>
    </source>
</evidence>
<dbReference type="PROSITE" id="PS52016">
    <property type="entry name" value="TONB_DEPENDENT_REC_3"/>
    <property type="match status" value="1"/>
</dbReference>
<evidence type="ECO:0000256" key="3">
    <source>
        <dbReference type="ARBA" id="ARBA00022452"/>
    </source>
</evidence>
<dbReference type="InterPro" id="IPR039426">
    <property type="entry name" value="TonB-dep_rcpt-like"/>
</dbReference>